<organism evidence="2 3">
    <name type="scientific">Hymenobacter perfusus</name>
    <dbReference type="NCBI Taxonomy" id="1236770"/>
    <lineage>
        <taxon>Bacteria</taxon>
        <taxon>Pseudomonadati</taxon>
        <taxon>Bacteroidota</taxon>
        <taxon>Cytophagia</taxon>
        <taxon>Cytophagales</taxon>
        <taxon>Hymenobacteraceae</taxon>
        <taxon>Hymenobacter</taxon>
    </lineage>
</organism>
<comment type="caution">
    <text evidence="2">The sequence shown here is derived from an EMBL/GenBank/DDBJ whole genome shotgun (WGS) entry which is preliminary data.</text>
</comment>
<evidence type="ECO:0000313" key="3">
    <source>
        <dbReference type="Proteomes" id="UP000270291"/>
    </source>
</evidence>
<name>A0A3R9NFX9_9BACT</name>
<dbReference type="EMBL" id="RWIU01000001">
    <property type="protein sequence ID" value="RSK46253.1"/>
    <property type="molecule type" value="Genomic_DNA"/>
</dbReference>
<reference evidence="2 3" key="1">
    <citation type="submission" date="2018-12" db="EMBL/GenBank/DDBJ databases">
        <authorList>
            <person name="Feng G."/>
            <person name="Zhu H."/>
        </authorList>
    </citation>
    <scope>NUCLEOTIDE SEQUENCE [LARGE SCALE GENOMIC DNA]</scope>
    <source>
        <strain evidence="2 3">LMG 26000</strain>
    </source>
</reference>
<keyword evidence="3" id="KW-1185">Reference proteome</keyword>
<evidence type="ECO:0000256" key="1">
    <source>
        <dbReference type="SAM" id="MobiDB-lite"/>
    </source>
</evidence>
<dbReference type="OrthoDB" id="887171at2"/>
<feature type="compositionally biased region" description="Low complexity" evidence="1">
    <location>
        <begin position="111"/>
        <end position="121"/>
    </location>
</feature>
<protein>
    <submittedName>
        <fullName evidence="2">Uncharacterized protein</fullName>
    </submittedName>
</protein>
<feature type="region of interest" description="Disordered" evidence="1">
    <location>
        <begin position="78"/>
        <end position="138"/>
    </location>
</feature>
<feature type="compositionally biased region" description="Basic and acidic residues" evidence="1">
    <location>
        <begin position="78"/>
        <end position="89"/>
    </location>
</feature>
<evidence type="ECO:0000313" key="2">
    <source>
        <dbReference type="EMBL" id="RSK46253.1"/>
    </source>
</evidence>
<dbReference type="AlphaFoldDB" id="A0A3R9NFX9"/>
<dbReference type="Proteomes" id="UP000270291">
    <property type="component" value="Unassembled WGS sequence"/>
</dbReference>
<dbReference type="RefSeq" id="WP_125435733.1">
    <property type="nucleotide sequence ID" value="NZ_RWIU01000001.1"/>
</dbReference>
<gene>
    <name evidence="2" type="ORF">EI293_03540</name>
</gene>
<sequence>MKPAKKLLLEELTATLTPHIGLAPGAKLPKGISKTVKHLTDQILRQRAKRAQRAGAPAKAAGQLFPEQLAGLLDAHLYDSPEQEREEPVTKASRKTAGQLAEKVTKRRKLPAPAEAEVPAETKARRPRAARTATKNPA</sequence>
<proteinExistence type="predicted"/>
<accession>A0A3R9NFX9</accession>